<dbReference type="EMBL" id="BK032682">
    <property type="protein sequence ID" value="DAF54763.1"/>
    <property type="molecule type" value="Genomic_DNA"/>
</dbReference>
<evidence type="ECO:0000313" key="1">
    <source>
        <dbReference type="EMBL" id="DAF54763.1"/>
    </source>
</evidence>
<protein>
    <submittedName>
        <fullName evidence="1">Uncharacterized protein</fullName>
    </submittedName>
</protein>
<sequence length="34" mass="4114">MLLSSLSSLFDCNFMDFINKYQKLLLRKLFFSSY</sequence>
<reference evidence="1" key="1">
    <citation type="journal article" date="2021" name="Proc. Natl. Acad. Sci. U.S.A.">
        <title>A Catalog of Tens of Thousands of Viruses from Human Metagenomes Reveals Hidden Associations with Chronic Diseases.</title>
        <authorList>
            <person name="Tisza M.J."/>
            <person name="Buck C.B."/>
        </authorList>
    </citation>
    <scope>NUCLEOTIDE SEQUENCE</scope>
    <source>
        <strain evidence="1">CtqPo10</strain>
    </source>
</reference>
<name>A0A8S5SVG7_9CAUD</name>
<organism evidence="1">
    <name type="scientific">Siphoviridae sp. ctqPo10</name>
    <dbReference type="NCBI Taxonomy" id="2827948"/>
    <lineage>
        <taxon>Viruses</taxon>
        <taxon>Duplodnaviria</taxon>
        <taxon>Heunggongvirae</taxon>
        <taxon>Uroviricota</taxon>
        <taxon>Caudoviricetes</taxon>
    </lineage>
</organism>
<proteinExistence type="predicted"/>
<accession>A0A8S5SVG7</accession>